<comment type="similarity">
    <text evidence="6">Belongs to the TVP38/TMEM64 family.</text>
</comment>
<evidence type="ECO:0000256" key="5">
    <source>
        <dbReference type="ARBA" id="ARBA00023136"/>
    </source>
</evidence>
<feature type="domain" description="VTT" evidence="7">
    <location>
        <begin position="71"/>
        <end position="185"/>
    </location>
</feature>
<dbReference type="GO" id="GO:0016301">
    <property type="term" value="F:kinase activity"/>
    <property type="evidence" value="ECO:0007669"/>
    <property type="project" value="UniProtKB-KW"/>
</dbReference>
<keyword evidence="4 6" id="KW-1133">Transmembrane helix</keyword>
<protein>
    <recommendedName>
        <fullName evidence="6">TVP38/TMEM64 family membrane protein</fullName>
    </recommendedName>
</protein>
<comment type="subcellular location">
    <subcellularLocation>
        <location evidence="1 6">Cell membrane</location>
        <topology evidence="1 6">Multi-pass membrane protein</topology>
    </subcellularLocation>
</comment>
<evidence type="ECO:0000256" key="4">
    <source>
        <dbReference type="ARBA" id="ARBA00022989"/>
    </source>
</evidence>
<dbReference type="InterPro" id="IPR015414">
    <property type="entry name" value="TMEM64"/>
</dbReference>
<evidence type="ECO:0000256" key="3">
    <source>
        <dbReference type="ARBA" id="ARBA00022692"/>
    </source>
</evidence>
<proteinExistence type="inferred from homology"/>
<dbReference type="PANTHER" id="PTHR12677">
    <property type="entry name" value="GOLGI APPARATUS MEMBRANE PROTEIN TVP38-RELATED"/>
    <property type="match status" value="1"/>
</dbReference>
<keyword evidence="8" id="KW-0808">Transferase</keyword>
<evidence type="ECO:0000313" key="8">
    <source>
        <dbReference type="EMBL" id="ERL46813.1"/>
    </source>
</evidence>
<dbReference type="PANTHER" id="PTHR12677:SF59">
    <property type="entry name" value="GOLGI APPARATUS MEMBRANE PROTEIN TVP38-RELATED"/>
    <property type="match status" value="1"/>
</dbReference>
<feature type="transmembrane region" description="Helical" evidence="6">
    <location>
        <begin position="80"/>
        <end position="105"/>
    </location>
</feature>
<evidence type="ECO:0000256" key="2">
    <source>
        <dbReference type="ARBA" id="ARBA00022475"/>
    </source>
</evidence>
<dbReference type="InterPro" id="IPR032816">
    <property type="entry name" value="VTT_dom"/>
</dbReference>
<keyword evidence="3 6" id="KW-0812">Transmembrane</keyword>
<evidence type="ECO:0000259" key="7">
    <source>
        <dbReference type="Pfam" id="PF09335"/>
    </source>
</evidence>
<evidence type="ECO:0000256" key="6">
    <source>
        <dbReference type="RuleBase" id="RU366058"/>
    </source>
</evidence>
<accession>U2WTH2</accession>
<dbReference type="Pfam" id="PF09335">
    <property type="entry name" value="VTT_dom"/>
    <property type="match status" value="1"/>
</dbReference>
<dbReference type="GO" id="GO:0005886">
    <property type="term" value="C:plasma membrane"/>
    <property type="evidence" value="ECO:0007669"/>
    <property type="project" value="UniProtKB-SubCell"/>
</dbReference>
<keyword evidence="8" id="KW-0418">Kinase</keyword>
<comment type="caution">
    <text evidence="8">The sequence shown here is derived from an EMBL/GenBank/DDBJ whole genome shotgun (WGS) entry which is preliminary data.</text>
</comment>
<keyword evidence="9" id="KW-1185">Reference proteome</keyword>
<reference evidence="8 9" key="1">
    <citation type="journal article" date="2014" name="FEMS Microbiol. Ecol.">
        <title>Genomic differentiation among two strains of the PS1 clade isolated from geographically separated marine habitats.</title>
        <authorList>
            <person name="Jimenez-Infante F."/>
            <person name="Ngugi D.K."/>
            <person name="Alam I."/>
            <person name="Rashid M."/>
            <person name="Baalawi W."/>
            <person name="Kamau A.A."/>
            <person name="Bajic V.B."/>
            <person name="Stingl U."/>
        </authorList>
    </citation>
    <scope>NUCLEOTIDE SEQUENCE [LARGE SCALE GENOMIC DNA]</scope>
    <source>
        <strain evidence="8 9">RS24</strain>
    </source>
</reference>
<keyword evidence="2 6" id="KW-1003">Cell membrane</keyword>
<name>U2WTH2_9PROT</name>
<dbReference type="Proteomes" id="UP000016762">
    <property type="component" value="Unassembled WGS sequence"/>
</dbReference>
<feature type="transmembrane region" description="Helical" evidence="6">
    <location>
        <begin position="138"/>
        <end position="158"/>
    </location>
</feature>
<evidence type="ECO:0000313" key="9">
    <source>
        <dbReference type="Proteomes" id="UP000016762"/>
    </source>
</evidence>
<feature type="transmembrane region" description="Helical" evidence="6">
    <location>
        <begin position="165"/>
        <end position="183"/>
    </location>
</feature>
<dbReference type="STRING" id="1397666.RS24_01836"/>
<dbReference type="eggNOG" id="COG0398">
    <property type="taxonomic scope" value="Bacteria"/>
</dbReference>
<gene>
    <name evidence="8" type="ORF">RS24_01836</name>
</gene>
<feature type="transmembrane region" description="Helical" evidence="6">
    <location>
        <begin position="50"/>
        <end position="73"/>
    </location>
</feature>
<sequence length="229" mass="25030">MEKIKKLSPLLLLLFGLIAAIYFDLGRYVDYRFLQTHQDIVKGFIADMPVRAALVFLALYALSTAFSLPFGAIMTISGGWLFGIWIGGSLTIIGATIGASTLFLATRYALREVMVARAGARLQQFEAGFNRHSTSYLLAMRLIPIFPFFLVNFLPALIGVKFRTYALTTLIGIAPGTFVYAGLGNGISYVLSADEPLNTSVIFSPLVFLPLCGLGFLSLLPVMWNKVKG</sequence>
<evidence type="ECO:0000256" key="1">
    <source>
        <dbReference type="ARBA" id="ARBA00004651"/>
    </source>
</evidence>
<dbReference type="EMBL" id="AWXE01000004">
    <property type="protein sequence ID" value="ERL46813.1"/>
    <property type="molecule type" value="Genomic_DNA"/>
</dbReference>
<feature type="transmembrane region" description="Helical" evidence="6">
    <location>
        <begin position="203"/>
        <end position="224"/>
    </location>
</feature>
<organism evidence="8 9">
    <name type="scientific">Candidatus Micropelagius thuwalensis</name>
    <dbReference type="NCBI Taxonomy" id="1397666"/>
    <lineage>
        <taxon>Bacteria</taxon>
        <taxon>Pseudomonadati</taxon>
        <taxon>Pseudomonadota</taxon>
        <taxon>Alphaproteobacteria</taxon>
        <taxon>PS1 clade</taxon>
        <taxon>Candidatus Micropelagius</taxon>
    </lineage>
</organism>
<keyword evidence="5 6" id="KW-0472">Membrane</keyword>
<dbReference type="PATRIC" id="fig|1397666.3.peg.1713"/>
<dbReference type="AlphaFoldDB" id="U2WTH2"/>